<comment type="caution">
    <text evidence="3">The sequence shown here is derived from an EMBL/GenBank/DDBJ whole genome shotgun (WGS) entry which is preliminary data.</text>
</comment>
<proteinExistence type="predicted"/>
<organism evidence="3 4">
    <name type="scientific">Candidatus Zambryskibacteria bacterium RIFCSPLOWO2_02_FULL_44_12b</name>
    <dbReference type="NCBI Taxonomy" id="1802772"/>
    <lineage>
        <taxon>Bacteria</taxon>
        <taxon>Candidatus Zambryskiibacteriota</taxon>
    </lineage>
</organism>
<dbReference type="Gene3D" id="1.10.530.10">
    <property type="match status" value="1"/>
</dbReference>
<dbReference type="InterPro" id="IPR008258">
    <property type="entry name" value="Transglycosylase_SLT_dom_1"/>
</dbReference>
<dbReference type="SUPFAM" id="SSF53955">
    <property type="entry name" value="Lysozyme-like"/>
    <property type="match status" value="1"/>
</dbReference>
<accession>A0A1G2ULE3</accession>
<sequence length="437" mass="47149">MITTGQSACTDQVAGKSRAQLEQELEACNKEIAEWTKVLNETRQDSASFSRDIAALTAKINAAQANIKAKNIAISNLTKDIAEKQSEISILDTRIMNGRKAIADILRKTNDISSYSLLEAVLSDKDLSEFFVDIDTYASAERALADLFAELREVRALTESEKAVLNKKKEAEAAARAALEAAKKEVEVSQAEKKTLLAINQTKEKTYEQVLRDRQAKAAQIRAVLFPLRDSVAIPFGTALQYAEAASAKTGVRPAFILAILQQESNLGANVGSCVIINLSSGETKSINTGKIFLNGIHPTRDLPPLQNILRSLGGDPFETRVSCPVSSTLGYGGAMGPAQFIPSTWNLMVDKIIGATGKSTPNPWDPADAIMASALFLADLGAGTQDYTNERTAACRYYSGKNCFSNGRANVGLSYGNNVMTRAAALQRDIDFLQGL</sequence>
<protein>
    <recommendedName>
        <fullName evidence="2">Transglycosylase SLT domain-containing protein</fullName>
    </recommendedName>
</protein>
<evidence type="ECO:0000259" key="2">
    <source>
        <dbReference type="Pfam" id="PF01464"/>
    </source>
</evidence>
<dbReference type="AlphaFoldDB" id="A0A1G2ULE3"/>
<dbReference type="InterPro" id="IPR023346">
    <property type="entry name" value="Lysozyme-like_dom_sf"/>
</dbReference>
<name>A0A1G2ULE3_9BACT</name>
<dbReference type="EMBL" id="MHWP01000020">
    <property type="protein sequence ID" value="OHB10194.1"/>
    <property type="molecule type" value="Genomic_DNA"/>
</dbReference>
<feature type="coiled-coil region" evidence="1">
    <location>
        <begin position="18"/>
        <end position="94"/>
    </location>
</feature>
<dbReference type="Proteomes" id="UP000177202">
    <property type="component" value="Unassembled WGS sequence"/>
</dbReference>
<evidence type="ECO:0000313" key="3">
    <source>
        <dbReference type="EMBL" id="OHB10194.1"/>
    </source>
</evidence>
<evidence type="ECO:0000313" key="4">
    <source>
        <dbReference type="Proteomes" id="UP000177202"/>
    </source>
</evidence>
<feature type="domain" description="Transglycosylase SLT" evidence="2">
    <location>
        <begin position="242"/>
        <end position="408"/>
    </location>
</feature>
<feature type="coiled-coil region" evidence="1">
    <location>
        <begin position="137"/>
        <end position="199"/>
    </location>
</feature>
<dbReference type="Pfam" id="PF01464">
    <property type="entry name" value="SLT"/>
    <property type="match status" value="1"/>
</dbReference>
<dbReference type="Gene3D" id="6.10.250.3150">
    <property type="match status" value="1"/>
</dbReference>
<gene>
    <name evidence="3" type="ORF">A3H60_02815</name>
</gene>
<reference evidence="3 4" key="1">
    <citation type="journal article" date="2016" name="Nat. Commun.">
        <title>Thousands of microbial genomes shed light on interconnected biogeochemical processes in an aquifer system.</title>
        <authorList>
            <person name="Anantharaman K."/>
            <person name="Brown C.T."/>
            <person name="Hug L.A."/>
            <person name="Sharon I."/>
            <person name="Castelle C.J."/>
            <person name="Probst A.J."/>
            <person name="Thomas B.C."/>
            <person name="Singh A."/>
            <person name="Wilkins M.J."/>
            <person name="Karaoz U."/>
            <person name="Brodie E.L."/>
            <person name="Williams K.H."/>
            <person name="Hubbard S.S."/>
            <person name="Banfield J.F."/>
        </authorList>
    </citation>
    <scope>NUCLEOTIDE SEQUENCE [LARGE SCALE GENOMIC DNA]</scope>
</reference>
<evidence type="ECO:0000256" key="1">
    <source>
        <dbReference type="SAM" id="Coils"/>
    </source>
</evidence>
<dbReference type="STRING" id="1802772.A3H60_02815"/>
<keyword evidence="1" id="KW-0175">Coiled coil</keyword>